<organism evidence="3 4">
    <name type="scientific">Candidatus Eisenbergiella merdigallinarum</name>
    <dbReference type="NCBI Taxonomy" id="2838552"/>
    <lineage>
        <taxon>Bacteria</taxon>
        <taxon>Bacillati</taxon>
        <taxon>Bacillota</taxon>
        <taxon>Clostridia</taxon>
        <taxon>Lachnospirales</taxon>
        <taxon>Lachnospiraceae</taxon>
        <taxon>Eisenbergiella</taxon>
    </lineage>
</organism>
<dbReference type="InterPro" id="IPR013785">
    <property type="entry name" value="Aldolase_TIM"/>
</dbReference>
<dbReference type="SUPFAM" id="SSF50939">
    <property type="entry name" value="Sialidases"/>
    <property type="match status" value="1"/>
</dbReference>
<proteinExistence type="predicted"/>
<evidence type="ECO:0000313" key="3">
    <source>
        <dbReference type="EMBL" id="HJB90652.1"/>
    </source>
</evidence>
<name>A0A9D2SDH9_9FIRM</name>
<keyword evidence="3" id="KW-0326">Glycosidase</keyword>
<protein>
    <submittedName>
        <fullName evidence="3">Exo-alpha-sialidase</fullName>
        <ecNumber evidence="3">3.2.1.18</ecNumber>
    </submittedName>
</protein>
<reference evidence="3" key="1">
    <citation type="journal article" date="2021" name="PeerJ">
        <title>Extensive microbial diversity within the chicken gut microbiome revealed by metagenomics and culture.</title>
        <authorList>
            <person name="Gilroy R."/>
            <person name="Ravi A."/>
            <person name="Getino M."/>
            <person name="Pursley I."/>
            <person name="Horton D.L."/>
            <person name="Alikhan N.F."/>
            <person name="Baker D."/>
            <person name="Gharbi K."/>
            <person name="Hall N."/>
            <person name="Watson M."/>
            <person name="Adriaenssens E.M."/>
            <person name="Foster-Nyarko E."/>
            <person name="Jarju S."/>
            <person name="Secka A."/>
            <person name="Antonio M."/>
            <person name="Oren A."/>
            <person name="Chaudhuri R.R."/>
            <person name="La Ragione R."/>
            <person name="Hildebrand F."/>
            <person name="Pallen M.J."/>
        </authorList>
    </citation>
    <scope>NUCLEOTIDE SEQUENCE</scope>
    <source>
        <strain evidence="3">USAMLcec3-2134</strain>
    </source>
</reference>
<dbReference type="AlphaFoldDB" id="A0A9D2SDH9"/>
<dbReference type="EMBL" id="DWXE01000013">
    <property type="protein sequence ID" value="HJB90652.1"/>
    <property type="molecule type" value="Genomic_DNA"/>
</dbReference>
<evidence type="ECO:0000259" key="2">
    <source>
        <dbReference type="Pfam" id="PF13088"/>
    </source>
</evidence>
<dbReference type="SMART" id="SM01130">
    <property type="entry name" value="DHDPS"/>
    <property type="match status" value="1"/>
</dbReference>
<dbReference type="CDD" id="cd00408">
    <property type="entry name" value="DHDPS-like"/>
    <property type="match status" value="1"/>
</dbReference>
<keyword evidence="3" id="KW-0378">Hydrolase</keyword>
<feature type="domain" description="Sialidase" evidence="2">
    <location>
        <begin position="34"/>
        <end position="306"/>
    </location>
</feature>
<gene>
    <name evidence="3" type="ORF">H9763_04175</name>
</gene>
<dbReference type="SUPFAM" id="SSF51569">
    <property type="entry name" value="Aldolase"/>
    <property type="match status" value="1"/>
</dbReference>
<dbReference type="Pfam" id="PF13088">
    <property type="entry name" value="BNR_2"/>
    <property type="match status" value="1"/>
</dbReference>
<dbReference type="PANTHER" id="PTHR43752">
    <property type="entry name" value="BNR/ASP-BOX REPEAT FAMILY PROTEIN"/>
    <property type="match status" value="1"/>
</dbReference>
<keyword evidence="1" id="KW-0456">Lyase</keyword>
<dbReference type="CDD" id="cd15482">
    <property type="entry name" value="Sialidase_non-viral"/>
    <property type="match status" value="1"/>
</dbReference>
<accession>A0A9D2SDH9</accession>
<dbReference type="InterPro" id="IPR011040">
    <property type="entry name" value="Sialidase"/>
</dbReference>
<comment type="caution">
    <text evidence="3">The sequence shown here is derived from an EMBL/GenBank/DDBJ whole genome shotgun (WGS) entry which is preliminary data.</text>
</comment>
<dbReference type="InterPro" id="IPR002220">
    <property type="entry name" value="DapA-like"/>
</dbReference>
<dbReference type="Proteomes" id="UP000886883">
    <property type="component" value="Unassembled WGS sequence"/>
</dbReference>
<dbReference type="GO" id="GO:0016829">
    <property type="term" value="F:lyase activity"/>
    <property type="evidence" value="ECO:0007669"/>
    <property type="project" value="UniProtKB-KW"/>
</dbReference>
<dbReference type="EC" id="3.2.1.18" evidence="3"/>
<reference evidence="3" key="2">
    <citation type="submission" date="2021-04" db="EMBL/GenBank/DDBJ databases">
        <authorList>
            <person name="Gilroy R."/>
        </authorList>
    </citation>
    <scope>NUCLEOTIDE SEQUENCE</scope>
    <source>
        <strain evidence="3">USAMLcec3-2134</strain>
    </source>
</reference>
<dbReference type="PANTHER" id="PTHR43752:SF2">
    <property type="entry name" value="BNR_ASP-BOX REPEAT FAMILY PROTEIN"/>
    <property type="match status" value="1"/>
</dbReference>
<dbReference type="InterPro" id="IPR036278">
    <property type="entry name" value="Sialidase_sf"/>
</dbReference>
<evidence type="ECO:0000256" key="1">
    <source>
        <dbReference type="ARBA" id="ARBA00023239"/>
    </source>
</evidence>
<sequence>MKYQVINHQHIFESETEFAQCHASTVCRLPDGAMGAAWFAGAHEKAPDVAIWFSRRERGEWSKPDEVARGDGEPCWNPVLFAAEGRLLLFYKIGPDPERWRTMVKESADSGKTWGEARELVAGDVGGRGPVKNKCIVLRDGKIAAPASIERGSWDCFVDLSADGGKTWTKSGTIPFDREGFSGAGMIQPALWEDGEGIVHALMRSSEGAIYRSRSRDGGKTWSAAQRTSLPNNNCGIDVARLEDGRLVLVYNPVSGNWAARSPIAFSVSWDNGESWSAPQILDHVPCDSNLERAEFSYPAVIAEGNDAFITYTWKRRTIAFWHIRFPQKKEPEGNPEGMWPVMLTPFTEEGAVDEAGLKALTEWYLDQGAAGLFAVCLSSEIEQLSKEERLSLAKSVVNYAAKRAPVAAVGNYGSTPESLLEDVRRMAETGVDIVVLTTGFLAQEEGDEGMRRALEELLRALPGTRFGLYECPMPKKRLLSPELLGWCARTGRFVFLKETSCSREQLKEKLEAVKGTPLKVYNADTSLILDSLRMGGSGYCGVMFAFHPELYRRMWKSWADDRQLAEEMQQLMTVTAQIEGRGYPKNAKYALAQRGLPISDACRRAVAWDESCVRAVEQMQAYVENRLRTGY</sequence>
<dbReference type="GO" id="GO:0004308">
    <property type="term" value="F:exo-alpha-sialidase activity"/>
    <property type="evidence" value="ECO:0007669"/>
    <property type="project" value="UniProtKB-EC"/>
</dbReference>
<dbReference type="Gene3D" id="2.120.10.10">
    <property type="match status" value="1"/>
</dbReference>
<evidence type="ECO:0000313" key="4">
    <source>
        <dbReference type="Proteomes" id="UP000886883"/>
    </source>
</evidence>
<dbReference type="Gene3D" id="3.20.20.70">
    <property type="entry name" value="Aldolase class I"/>
    <property type="match status" value="1"/>
</dbReference>
<dbReference type="Pfam" id="PF00701">
    <property type="entry name" value="DHDPS"/>
    <property type="match status" value="1"/>
</dbReference>